<dbReference type="SUPFAM" id="SSF51430">
    <property type="entry name" value="NAD(P)-linked oxidoreductase"/>
    <property type="match status" value="1"/>
</dbReference>
<dbReference type="Gene3D" id="3.20.20.100">
    <property type="entry name" value="NADP-dependent oxidoreductase domain"/>
    <property type="match status" value="1"/>
</dbReference>
<dbReference type="Pfam" id="PF00248">
    <property type="entry name" value="Aldo_ket_red"/>
    <property type="match status" value="1"/>
</dbReference>
<dbReference type="PRINTS" id="PR00069">
    <property type="entry name" value="ALDKETRDTASE"/>
</dbReference>
<evidence type="ECO:0000259" key="7">
    <source>
        <dbReference type="Pfam" id="PF00248"/>
    </source>
</evidence>
<dbReference type="PIRSF" id="PIRSF000097">
    <property type="entry name" value="AKR"/>
    <property type="match status" value="1"/>
</dbReference>
<dbReference type="PROSITE" id="PS00062">
    <property type="entry name" value="ALDOKETO_REDUCTASE_2"/>
    <property type="match status" value="1"/>
</dbReference>
<dbReference type="InterPro" id="IPR020471">
    <property type="entry name" value="AKR"/>
</dbReference>
<feature type="binding site" evidence="5">
    <location>
        <position position="120"/>
    </location>
    <ligand>
        <name>substrate</name>
    </ligand>
</feature>
<evidence type="ECO:0000256" key="6">
    <source>
        <dbReference type="PIRSR" id="PIRSR000097-3"/>
    </source>
</evidence>
<sequence length="334" mass="38175">MHEGMTSVSNVNLNNGIKIPILGLGTFQNEKCDHENIRNIVNTALEYGYRHIDTATLYQNEAMIGDCLREWLSSGKIKRDELFVTTKLPMIGNRPQDVNKFLRLSLQNLQLTYVDLYLIHMPVGMIGKDETDVRPKDDIGNTVLDHKTNLEELYGAVEEQVDIGLAKSVGLSNFNSQQIERIMKVCRIKPVVLQVEVHAYHQQKELREICKRHEIHVCAFAPLGAPYKFRESDTKESFPVLLEHPVVTSVASRYKKSPSQILLRFLIQNGIIAIPGAPTPMMLLENIQVFCFELTPSDMTEIEKLDRGRDGKMFYFEFYKGISQHAEYPFGIPY</sequence>
<dbReference type="FunFam" id="3.20.20.100:FF:000006">
    <property type="entry name" value="Aldo-keto reductase family 1 member A1"/>
    <property type="match status" value="1"/>
</dbReference>
<evidence type="ECO:0000313" key="9">
    <source>
        <dbReference type="Proteomes" id="UP001381693"/>
    </source>
</evidence>
<dbReference type="AlphaFoldDB" id="A0AAN9A3G3"/>
<feature type="active site" description="Proton donor" evidence="4">
    <location>
        <position position="58"/>
    </location>
</feature>
<feature type="domain" description="NADP-dependent oxidoreductase" evidence="7">
    <location>
        <begin position="22"/>
        <end position="306"/>
    </location>
</feature>
<name>A0AAN9A3G3_HALRR</name>
<keyword evidence="9" id="KW-1185">Reference proteome</keyword>
<dbReference type="Proteomes" id="UP001381693">
    <property type="component" value="Unassembled WGS sequence"/>
</dbReference>
<evidence type="ECO:0000256" key="1">
    <source>
        <dbReference type="ARBA" id="ARBA00007905"/>
    </source>
</evidence>
<keyword evidence="2" id="KW-0521">NADP</keyword>
<dbReference type="PANTHER" id="PTHR11732">
    <property type="entry name" value="ALDO/KETO REDUCTASE"/>
    <property type="match status" value="1"/>
</dbReference>
<dbReference type="GO" id="GO:0016491">
    <property type="term" value="F:oxidoreductase activity"/>
    <property type="evidence" value="ECO:0007669"/>
    <property type="project" value="UniProtKB-KW"/>
</dbReference>
<comment type="caution">
    <text evidence="8">The sequence shown here is derived from an EMBL/GenBank/DDBJ whole genome shotgun (WGS) entry which is preliminary data.</text>
</comment>
<dbReference type="InterPro" id="IPR018170">
    <property type="entry name" value="Aldo/ket_reductase_CS"/>
</dbReference>
<dbReference type="PROSITE" id="PS00798">
    <property type="entry name" value="ALDOKETO_REDUCTASE_1"/>
    <property type="match status" value="1"/>
</dbReference>
<proteinExistence type="inferred from homology"/>
<evidence type="ECO:0000313" key="8">
    <source>
        <dbReference type="EMBL" id="KAK7079191.1"/>
    </source>
</evidence>
<organism evidence="8 9">
    <name type="scientific">Halocaridina rubra</name>
    <name type="common">Hawaiian red shrimp</name>
    <dbReference type="NCBI Taxonomy" id="373956"/>
    <lineage>
        <taxon>Eukaryota</taxon>
        <taxon>Metazoa</taxon>
        <taxon>Ecdysozoa</taxon>
        <taxon>Arthropoda</taxon>
        <taxon>Crustacea</taxon>
        <taxon>Multicrustacea</taxon>
        <taxon>Malacostraca</taxon>
        <taxon>Eumalacostraca</taxon>
        <taxon>Eucarida</taxon>
        <taxon>Decapoda</taxon>
        <taxon>Pleocyemata</taxon>
        <taxon>Caridea</taxon>
        <taxon>Atyoidea</taxon>
        <taxon>Atyidae</taxon>
        <taxon>Halocaridina</taxon>
    </lineage>
</organism>
<evidence type="ECO:0000256" key="5">
    <source>
        <dbReference type="PIRSR" id="PIRSR000097-2"/>
    </source>
</evidence>
<comment type="similarity">
    <text evidence="1">Belongs to the aldo/keto reductase family.</text>
</comment>
<evidence type="ECO:0000256" key="2">
    <source>
        <dbReference type="ARBA" id="ARBA00022857"/>
    </source>
</evidence>
<dbReference type="EMBL" id="JAXCGZ010007566">
    <property type="protein sequence ID" value="KAK7079191.1"/>
    <property type="molecule type" value="Genomic_DNA"/>
</dbReference>
<reference evidence="8 9" key="1">
    <citation type="submission" date="2023-11" db="EMBL/GenBank/DDBJ databases">
        <title>Halocaridina rubra genome assembly.</title>
        <authorList>
            <person name="Smith C."/>
        </authorList>
    </citation>
    <scope>NUCLEOTIDE SEQUENCE [LARGE SCALE GENOMIC DNA]</scope>
    <source>
        <strain evidence="8">EP-1</strain>
        <tissue evidence="8">Whole</tissue>
    </source>
</reference>
<accession>A0AAN9A3G3</accession>
<evidence type="ECO:0000256" key="3">
    <source>
        <dbReference type="ARBA" id="ARBA00023002"/>
    </source>
</evidence>
<protein>
    <recommendedName>
        <fullName evidence="7">NADP-dependent oxidoreductase domain-containing protein</fullName>
    </recommendedName>
</protein>
<dbReference type="InterPro" id="IPR023210">
    <property type="entry name" value="NADP_OxRdtase_dom"/>
</dbReference>
<evidence type="ECO:0000256" key="4">
    <source>
        <dbReference type="PIRSR" id="PIRSR000097-1"/>
    </source>
</evidence>
<gene>
    <name evidence="8" type="ORF">SK128_001807</name>
</gene>
<keyword evidence="3" id="KW-0560">Oxidoreductase</keyword>
<dbReference type="InterPro" id="IPR036812">
    <property type="entry name" value="NAD(P)_OxRdtase_dom_sf"/>
</dbReference>
<feature type="site" description="Lowers pKa of active site Tyr" evidence="6">
    <location>
        <position position="87"/>
    </location>
</feature>